<reference evidence="7" key="1">
    <citation type="submission" date="2022-08" db="EMBL/GenBank/DDBJ databases">
        <authorList>
            <person name="Gutierrez-Valencia J."/>
        </authorList>
    </citation>
    <scope>NUCLEOTIDE SEQUENCE</scope>
</reference>
<evidence type="ECO:0000256" key="6">
    <source>
        <dbReference type="SAM" id="Phobius"/>
    </source>
</evidence>
<dbReference type="InterPro" id="IPR044991">
    <property type="entry name" value="TET_plant"/>
</dbReference>
<dbReference type="Pfam" id="PF00335">
    <property type="entry name" value="Tetraspanin"/>
    <property type="match status" value="1"/>
</dbReference>
<feature type="transmembrane region" description="Helical" evidence="6">
    <location>
        <begin position="76"/>
        <end position="99"/>
    </location>
</feature>
<keyword evidence="5 6" id="KW-0472">Membrane</keyword>
<organism evidence="7 8">
    <name type="scientific">Linum tenue</name>
    <dbReference type="NCBI Taxonomy" id="586396"/>
    <lineage>
        <taxon>Eukaryota</taxon>
        <taxon>Viridiplantae</taxon>
        <taxon>Streptophyta</taxon>
        <taxon>Embryophyta</taxon>
        <taxon>Tracheophyta</taxon>
        <taxon>Spermatophyta</taxon>
        <taxon>Magnoliopsida</taxon>
        <taxon>eudicotyledons</taxon>
        <taxon>Gunneridae</taxon>
        <taxon>Pentapetalae</taxon>
        <taxon>rosids</taxon>
        <taxon>fabids</taxon>
        <taxon>Malpighiales</taxon>
        <taxon>Linaceae</taxon>
        <taxon>Linum</taxon>
    </lineage>
</organism>
<dbReference type="EMBL" id="CAMGYJ010000004">
    <property type="protein sequence ID" value="CAI0400531.1"/>
    <property type="molecule type" value="Genomic_DNA"/>
</dbReference>
<evidence type="ECO:0000256" key="3">
    <source>
        <dbReference type="ARBA" id="ARBA00022692"/>
    </source>
</evidence>
<feature type="transmembrane region" description="Helical" evidence="6">
    <location>
        <begin position="45"/>
        <end position="64"/>
    </location>
</feature>
<evidence type="ECO:0000313" key="7">
    <source>
        <dbReference type="EMBL" id="CAI0400531.1"/>
    </source>
</evidence>
<comment type="caution">
    <text evidence="7">The sequence shown here is derived from an EMBL/GenBank/DDBJ whole genome shotgun (WGS) entry which is preliminary data.</text>
</comment>
<evidence type="ECO:0000256" key="4">
    <source>
        <dbReference type="ARBA" id="ARBA00022989"/>
    </source>
</evidence>
<accession>A0AAV0IS93</accession>
<dbReference type="AlphaFoldDB" id="A0AAV0IS93"/>
<keyword evidence="4 6" id="KW-1133">Transmembrane helix</keyword>
<name>A0AAV0IS93_9ROSI</name>
<keyword evidence="3 6" id="KW-0812">Transmembrane</keyword>
<dbReference type="Proteomes" id="UP001154282">
    <property type="component" value="Unassembled WGS sequence"/>
</dbReference>
<dbReference type="PANTHER" id="PTHR32191">
    <property type="entry name" value="TETRASPANIN-8-RELATED"/>
    <property type="match status" value="1"/>
</dbReference>
<evidence type="ECO:0008006" key="9">
    <source>
        <dbReference type="Google" id="ProtNLM"/>
    </source>
</evidence>
<keyword evidence="8" id="KW-1185">Reference proteome</keyword>
<comment type="subcellular location">
    <subcellularLocation>
        <location evidence="1">Membrane</location>
        <topology evidence="1">Multi-pass membrane protein</topology>
    </subcellularLocation>
</comment>
<feature type="transmembrane region" description="Helical" evidence="6">
    <location>
        <begin position="232"/>
        <end position="250"/>
    </location>
</feature>
<comment type="similarity">
    <text evidence="2">Belongs to the tetraspanin (TM4SF) family.</text>
</comment>
<evidence type="ECO:0000256" key="5">
    <source>
        <dbReference type="ARBA" id="ARBA00023136"/>
    </source>
</evidence>
<dbReference type="InterPro" id="IPR018499">
    <property type="entry name" value="Tetraspanin/Peripherin"/>
</dbReference>
<dbReference type="GO" id="GO:0009734">
    <property type="term" value="P:auxin-activated signaling pathway"/>
    <property type="evidence" value="ECO:0007669"/>
    <property type="project" value="InterPro"/>
</dbReference>
<evidence type="ECO:0000313" key="8">
    <source>
        <dbReference type="Proteomes" id="UP001154282"/>
    </source>
</evidence>
<protein>
    <recommendedName>
        <fullName evidence="9">Tetraspanin</fullName>
    </recommendedName>
</protein>
<evidence type="ECO:0000256" key="2">
    <source>
        <dbReference type="ARBA" id="ARBA00006840"/>
    </source>
</evidence>
<proteinExistence type="inferred from homology"/>
<feature type="transmembrane region" description="Helical" evidence="6">
    <location>
        <begin position="12"/>
        <end position="33"/>
    </location>
</feature>
<sequence>MATTVSNVLVAIINTILLVLGLMAVGTGLYLMIAGDSTTQCRQGLERPLLITGAALVGVAAIGLVGSCCRNSCFIFLYLIVMFAAIVLLALFTIFLIFVTNQSIARTVTKLKIYNLDGWLRRYYVNDENWGNIKSCLIDARICYGVVAKDRAVIDFIKKRFSSTRSGCCTPPSSCGFTMRNETFWIPPKKGIAAGADPDCNGWSNKQNELCYDCESCKASFVYNIKQQWRSLAIINVCVLILAISVYVIGCCARFSKSSSSSSRKYLPGKYP</sequence>
<evidence type="ECO:0000256" key="1">
    <source>
        <dbReference type="ARBA" id="ARBA00004141"/>
    </source>
</evidence>
<dbReference type="GO" id="GO:0016020">
    <property type="term" value="C:membrane"/>
    <property type="evidence" value="ECO:0007669"/>
    <property type="project" value="UniProtKB-SubCell"/>
</dbReference>
<gene>
    <name evidence="7" type="ORF">LITE_LOCUS10794</name>
</gene>